<keyword evidence="1" id="KW-0732">Signal</keyword>
<feature type="chain" id="PRO_5040757874" evidence="1">
    <location>
        <begin position="24"/>
        <end position="194"/>
    </location>
</feature>
<dbReference type="InterPro" id="IPR018635">
    <property type="entry name" value="UPF0319"/>
</dbReference>
<keyword evidence="3" id="KW-1185">Reference proteome</keyword>
<comment type="caution">
    <text evidence="2">The sequence shown here is derived from an EMBL/GenBank/DDBJ whole genome shotgun (WGS) entry which is preliminary data.</text>
</comment>
<dbReference type="EMBL" id="JAPNOA010000056">
    <property type="protein sequence ID" value="MCY0966800.1"/>
    <property type="molecule type" value="Genomic_DNA"/>
</dbReference>
<evidence type="ECO:0000256" key="1">
    <source>
        <dbReference type="SAM" id="SignalP"/>
    </source>
</evidence>
<protein>
    <submittedName>
        <fullName evidence="2">DUF2057 family protein</fullName>
    </submittedName>
</protein>
<dbReference type="Pfam" id="PF09829">
    <property type="entry name" value="DUF2057"/>
    <property type="match status" value="1"/>
</dbReference>
<dbReference type="AlphaFoldDB" id="A0A9X3ITY5"/>
<feature type="signal peptide" evidence="1">
    <location>
        <begin position="1"/>
        <end position="23"/>
    </location>
</feature>
<accession>A0A9X3ITY5</accession>
<gene>
    <name evidence="2" type="ORF">OUO13_16590</name>
</gene>
<proteinExistence type="predicted"/>
<name>A0A9X3ITY5_9GAMM</name>
<evidence type="ECO:0000313" key="3">
    <source>
        <dbReference type="Proteomes" id="UP001150830"/>
    </source>
</evidence>
<dbReference type="RefSeq" id="WP_283174996.1">
    <property type="nucleotide sequence ID" value="NZ_JAPNOA010000056.1"/>
</dbReference>
<organism evidence="2 3">
    <name type="scientific">Parathalassolituus penaei</name>
    <dbReference type="NCBI Taxonomy" id="2997323"/>
    <lineage>
        <taxon>Bacteria</taxon>
        <taxon>Pseudomonadati</taxon>
        <taxon>Pseudomonadota</taxon>
        <taxon>Gammaproteobacteria</taxon>
        <taxon>Oceanospirillales</taxon>
        <taxon>Oceanospirillaceae</taxon>
        <taxon>Parathalassolituus</taxon>
    </lineage>
</organism>
<evidence type="ECO:0000313" key="2">
    <source>
        <dbReference type="EMBL" id="MCY0966800.1"/>
    </source>
</evidence>
<reference evidence="2" key="1">
    <citation type="submission" date="2022-11" db="EMBL/GenBank/DDBJ databases">
        <title>Parathalassolutuus dongxingensis gen. nov., sp. nov., a novel member of family Oceanospirillaceae isolated from a coastal shrimp pond in Guangxi, China.</title>
        <authorList>
            <person name="Chen H."/>
        </authorList>
    </citation>
    <scope>NUCLEOTIDE SEQUENCE</scope>
    <source>
        <strain evidence="2">G-43</strain>
    </source>
</reference>
<dbReference type="Proteomes" id="UP001150830">
    <property type="component" value="Unassembled WGS sequence"/>
</dbReference>
<dbReference type="PROSITE" id="PS51257">
    <property type="entry name" value="PROKAR_LIPOPROTEIN"/>
    <property type="match status" value="1"/>
</dbReference>
<sequence>MNTFKVFLSVVAFFLSACSISSVQSGSDLVTVGEGDVEILVPSSLKVLAIDGRPVSSPNLADGQYRLQVPEGQLRIVVQYEGNWNTPDESGYIIRWHPVAIDNDFEAGQRYVLTHAPVKDRQQAQELSEESPIWLIGAKQKITGEPVKGETASIQYLPVDENGDVSRLKEMQNMWRKARPEEREAFTKWLEQQK</sequence>